<dbReference type="EMBL" id="JXYQ01000089">
    <property type="protein sequence ID" value="KJA08928.1"/>
    <property type="molecule type" value="Genomic_DNA"/>
</dbReference>
<comment type="caution">
    <text evidence="2">The sequence shown here is derived from an EMBL/GenBank/DDBJ whole genome shotgun (WGS) entry which is preliminary data.</text>
</comment>
<sequence>MSRTLLSSDPDCRQHKPPIVVLEVFDRLLTSDAEIRDKRLSDAEATQELGLSLRATMVEGLIAAAKDAGLTTGPRLDSDWWLHDNPASSDPRAQWRRDRSAECRRWVLIASVWFVLAWVLGALFDPLALYEQGTQRITNWGGVDCLLWLAVSLVPVADWRLKVYCDRYVK</sequence>
<feature type="transmembrane region" description="Helical" evidence="1">
    <location>
        <begin position="140"/>
        <end position="161"/>
    </location>
</feature>
<dbReference type="AlphaFoldDB" id="A0A0D7K6Z0"/>
<dbReference type="Proteomes" id="UP000032566">
    <property type="component" value="Unassembled WGS sequence"/>
</dbReference>
<keyword evidence="1" id="KW-0472">Membrane</keyword>
<gene>
    <name evidence="2" type="ORF">RP29_19425</name>
</gene>
<proteinExistence type="predicted"/>
<keyword evidence="3" id="KW-1185">Reference proteome</keyword>
<dbReference type="RefSeq" id="WP_044402718.1">
    <property type="nucleotide sequence ID" value="NZ_JXYQ01000089.1"/>
</dbReference>
<reference evidence="2 3" key="1">
    <citation type="submission" date="2014-12" db="EMBL/GenBank/DDBJ databases">
        <title>Isolation of bacteria from lake water.</title>
        <authorList>
            <person name="Sheng K.-Y."/>
            <person name="Chin P.-S."/>
            <person name="Chan K.-G."/>
            <person name="Tan G.S."/>
        </authorList>
    </citation>
    <scope>NUCLEOTIDE SEQUENCE [LARGE SCALE GENOMIC DNA]</scope>
    <source>
        <strain evidence="2 3">KY4</strain>
    </source>
</reference>
<protein>
    <submittedName>
        <fullName evidence="2">Uncharacterized protein</fullName>
    </submittedName>
</protein>
<evidence type="ECO:0000256" key="1">
    <source>
        <dbReference type="SAM" id="Phobius"/>
    </source>
</evidence>
<keyword evidence="1" id="KW-1133">Transmembrane helix</keyword>
<dbReference type="PATRIC" id="fig|80878.5.peg.4125"/>
<feature type="transmembrane region" description="Helical" evidence="1">
    <location>
        <begin position="106"/>
        <end position="128"/>
    </location>
</feature>
<dbReference type="STRING" id="80878.RP29_19425"/>
<accession>A0A0D7K6Z0</accession>
<evidence type="ECO:0000313" key="2">
    <source>
        <dbReference type="EMBL" id="KJA08928.1"/>
    </source>
</evidence>
<keyword evidence="1" id="KW-0812">Transmembrane</keyword>
<organism evidence="2 3">
    <name type="scientific">Acidovorax temperans</name>
    <dbReference type="NCBI Taxonomy" id="80878"/>
    <lineage>
        <taxon>Bacteria</taxon>
        <taxon>Pseudomonadati</taxon>
        <taxon>Pseudomonadota</taxon>
        <taxon>Betaproteobacteria</taxon>
        <taxon>Burkholderiales</taxon>
        <taxon>Comamonadaceae</taxon>
        <taxon>Acidovorax</taxon>
    </lineage>
</organism>
<name>A0A0D7K6Z0_9BURK</name>
<evidence type="ECO:0000313" key="3">
    <source>
        <dbReference type="Proteomes" id="UP000032566"/>
    </source>
</evidence>